<dbReference type="EMBL" id="JAGGJX010000003">
    <property type="protein sequence ID" value="MBP1855586.1"/>
    <property type="molecule type" value="Genomic_DNA"/>
</dbReference>
<keyword evidence="5" id="KW-1133">Transmembrane helix</keyword>
<reference evidence="7 8" key="1">
    <citation type="submission" date="2021-03" db="EMBL/GenBank/DDBJ databases">
        <title>Genomic Encyclopedia of Type Strains, Phase IV (KMG-IV): sequencing the most valuable type-strain genomes for metagenomic binning, comparative biology and taxonomic classification.</title>
        <authorList>
            <person name="Goeker M."/>
        </authorList>
    </citation>
    <scope>NUCLEOTIDE SEQUENCE [LARGE SCALE GENOMIC DNA]</scope>
    <source>
        <strain evidence="7 8">DSM 1289</strain>
    </source>
</reference>
<evidence type="ECO:0000313" key="8">
    <source>
        <dbReference type="Proteomes" id="UP000767291"/>
    </source>
</evidence>
<feature type="transmembrane region" description="Helical" evidence="5">
    <location>
        <begin position="12"/>
        <end position="31"/>
    </location>
</feature>
<feature type="domain" description="Peptidase S26" evidence="6">
    <location>
        <begin position="10"/>
        <end position="169"/>
    </location>
</feature>
<keyword evidence="4 5" id="KW-0378">Hydrolase</keyword>
<gene>
    <name evidence="7" type="ORF">J2Z43_001981</name>
</gene>
<keyword evidence="8" id="KW-1185">Reference proteome</keyword>
<dbReference type="GO" id="GO:0009003">
    <property type="term" value="F:signal peptidase activity"/>
    <property type="evidence" value="ECO:0007669"/>
    <property type="project" value="UniProtKB-EC"/>
</dbReference>
<dbReference type="NCBIfam" id="TIGR02227">
    <property type="entry name" value="sigpep_I_bact"/>
    <property type="match status" value="1"/>
</dbReference>
<evidence type="ECO:0000259" key="6">
    <source>
        <dbReference type="Pfam" id="PF10502"/>
    </source>
</evidence>
<comment type="similarity">
    <text evidence="2 5">Belongs to the peptidase S26 family.</text>
</comment>
<evidence type="ECO:0000256" key="1">
    <source>
        <dbReference type="ARBA" id="ARBA00004401"/>
    </source>
</evidence>
<dbReference type="InterPro" id="IPR000223">
    <property type="entry name" value="Pept_S26A_signal_pept_1"/>
</dbReference>
<sequence>MSENVKKEIFEWIKVIITALILAFVITRFIIPSRVQGESMFPTLHENDYLIVNRMTYKFREPEMKDIIVFKSEILQDNGKSKKDLVKRVIGVEGDHIKIQDSNVYVNDKLLDEKAYIHDNYTSGDIDITVPKGKIFAMGDNRERSLDSRAQEVGLVDEDSVIGKVMVRLYPFDQIGGVE</sequence>
<keyword evidence="5" id="KW-0472">Membrane</keyword>
<dbReference type="RefSeq" id="WP_209456999.1">
    <property type="nucleotide sequence ID" value="NZ_BAAACS010000011.1"/>
</dbReference>
<dbReference type="PANTHER" id="PTHR43390">
    <property type="entry name" value="SIGNAL PEPTIDASE I"/>
    <property type="match status" value="1"/>
</dbReference>
<dbReference type="Pfam" id="PF10502">
    <property type="entry name" value="Peptidase_S26"/>
    <property type="match status" value="1"/>
</dbReference>
<dbReference type="Gene3D" id="2.10.109.10">
    <property type="entry name" value="Umud Fragment, subunit A"/>
    <property type="match status" value="1"/>
</dbReference>
<evidence type="ECO:0000256" key="5">
    <source>
        <dbReference type="RuleBase" id="RU362042"/>
    </source>
</evidence>
<dbReference type="InterPro" id="IPR019756">
    <property type="entry name" value="Pept_S26A_signal_pept_1_Ser-AS"/>
</dbReference>
<dbReference type="PANTHER" id="PTHR43390:SF1">
    <property type="entry name" value="CHLOROPLAST PROCESSING PEPTIDASE"/>
    <property type="match status" value="1"/>
</dbReference>
<name>A0ABS4ECB8_9FIRM</name>
<comment type="subcellular location">
    <subcellularLocation>
        <location evidence="1">Cell membrane</location>
        <topology evidence="1">Single-pass type II membrane protein</topology>
    </subcellularLocation>
    <subcellularLocation>
        <location evidence="5">Membrane</location>
        <topology evidence="5">Single-pass type II membrane protein</topology>
    </subcellularLocation>
</comment>
<comment type="caution">
    <text evidence="7">The sequence shown here is derived from an EMBL/GenBank/DDBJ whole genome shotgun (WGS) entry which is preliminary data.</text>
</comment>
<accession>A0ABS4ECB8</accession>
<evidence type="ECO:0000256" key="4">
    <source>
        <dbReference type="ARBA" id="ARBA00022801"/>
    </source>
</evidence>
<dbReference type="PRINTS" id="PR00727">
    <property type="entry name" value="LEADERPTASE"/>
</dbReference>
<dbReference type="EC" id="3.4.21.89" evidence="5"/>
<keyword evidence="5" id="KW-0812">Transmembrane</keyword>
<organism evidence="7 8">
    <name type="scientific">Metaclostridioides mangenotii</name>
    <dbReference type="NCBI Taxonomy" id="1540"/>
    <lineage>
        <taxon>Bacteria</taxon>
        <taxon>Bacillati</taxon>
        <taxon>Bacillota</taxon>
        <taxon>Clostridia</taxon>
        <taxon>Peptostreptococcales</taxon>
        <taxon>Peptostreptococcaceae</taxon>
        <taxon>Metaclostridioides</taxon>
    </lineage>
</organism>
<dbReference type="CDD" id="cd06530">
    <property type="entry name" value="S26_SPase_I"/>
    <property type="match status" value="1"/>
</dbReference>
<evidence type="ECO:0000313" key="7">
    <source>
        <dbReference type="EMBL" id="MBP1855586.1"/>
    </source>
</evidence>
<dbReference type="PROSITE" id="PS00501">
    <property type="entry name" value="SPASE_I_1"/>
    <property type="match status" value="1"/>
</dbReference>
<keyword evidence="3 5" id="KW-0645">Protease</keyword>
<evidence type="ECO:0000256" key="2">
    <source>
        <dbReference type="ARBA" id="ARBA00009370"/>
    </source>
</evidence>
<protein>
    <recommendedName>
        <fullName evidence="5">Signal peptidase I</fullName>
        <ecNumber evidence="5">3.4.21.89</ecNumber>
    </recommendedName>
</protein>
<comment type="catalytic activity">
    <reaction evidence="5">
        <text>Cleavage of hydrophobic, N-terminal signal or leader sequences from secreted and periplasmic proteins.</text>
        <dbReference type="EC" id="3.4.21.89"/>
    </reaction>
</comment>
<dbReference type="Proteomes" id="UP000767291">
    <property type="component" value="Unassembled WGS sequence"/>
</dbReference>
<evidence type="ECO:0000256" key="3">
    <source>
        <dbReference type="ARBA" id="ARBA00022670"/>
    </source>
</evidence>
<dbReference type="SUPFAM" id="SSF51306">
    <property type="entry name" value="LexA/Signal peptidase"/>
    <property type="match status" value="1"/>
</dbReference>
<dbReference type="InterPro" id="IPR036286">
    <property type="entry name" value="LexA/Signal_pep-like_sf"/>
</dbReference>
<proteinExistence type="inferred from homology"/>
<dbReference type="InterPro" id="IPR019533">
    <property type="entry name" value="Peptidase_S26"/>
</dbReference>